<feature type="signal peptide" evidence="1">
    <location>
        <begin position="1"/>
        <end position="24"/>
    </location>
</feature>
<dbReference type="AlphaFoldDB" id="A0A562MB86"/>
<gene>
    <name evidence="2" type="ORF">IQ31_03889</name>
</gene>
<sequence length="454" mass="53090">MNHFKFQSAVFIFLCWVFVYPAIAQQQTFPQKEDYLQLLERAAKENKPMFLVVHQRDDQFIPFRGSVSKKAKDILSTQFVSGIVQVDRDEFDHPLQRAFYLNKPMYLVTDKDGIPILRIDKAVDGGDELERLIDSANTLAKAETLGKLIAEYRKGIRQQSLLNKILRYNQTFDQYTDQQLLSDYIAQLTIEQLNNFETVVFLLSCGPVYNSKSYLLARTNSKMVDSLYSSLPLPVRKKINNRIIQRTFRESLDKRNFSLAQNVGYFAYTTWTSNYLRASNSQGYYPLEYKRLMKDSLSYVRMARNYYEQSFYKVDPDSLSRMDFAQDRKINFSGNQLVLDSAQNAEFKSLVGKGRKYYQDDLANNLNYGAKQILAFERNDPSVIFDAIRWQKKTIDLKPDVPAFRYTMALLLYRVGFYAQAEEEQQRAVKLSKSNKLYQEKMKAVLKQMQSRRL</sequence>
<reference evidence="2 3" key="1">
    <citation type="journal article" date="2015" name="Stand. Genomic Sci.">
        <title>Genomic Encyclopedia of Bacterial and Archaeal Type Strains, Phase III: the genomes of soil and plant-associated and newly described type strains.</title>
        <authorList>
            <person name="Whitman W.B."/>
            <person name="Woyke T."/>
            <person name="Klenk H.P."/>
            <person name="Zhou Y."/>
            <person name="Lilburn T.G."/>
            <person name="Beck B.J."/>
            <person name="De Vos P."/>
            <person name="Vandamme P."/>
            <person name="Eisen J.A."/>
            <person name="Garrity G."/>
            <person name="Hugenholtz P."/>
            <person name="Kyrpides N.C."/>
        </authorList>
    </citation>
    <scope>NUCLEOTIDE SEQUENCE [LARGE SCALE GENOMIC DNA]</scope>
    <source>
        <strain evidence="2 3">CGMCC 1.6855</strain>
    </source>
</reference>
<evidence type="ECO:0000313" key="2">
    <source>
        <dbReference type="EMBL" id="TWI17153.1"/>
    </source>
</evidence>
<evidence type="ECO:0000256" key="1">
    <source>
        <dbReference type="SAM" id="SignalP"/>
    </source>
</evidence>
<dbReference type="Proteomes" id="UP000315908">
    <property type="component" value="Unassembled WGS sequence"/>
</dbReference>
<organism evidence="2 3">
    <name type="scientific">Sphingobacterium siyangense</name>
    <dbReference type="NCBI Taxonomy" id="459529"/>
    <lineage>
        <taxon>Bacteria</taxon>
        <taxon>Pseudomonadati</taxon>
        <taxon>Bacteroidota</taxon>
        <taxon>Sphingobacteriia</taxon>
        <taxon>Sphingobacteriales</taxon>
        <taxon>Sphingobacteriaceae</taxon>
        <taxon>Sphingobacterium</taxon>
    </lineage>
</organism>
<dbReference type="InterPro" id="IPR011990">
    <property type="entry name" value="TPR-like_helical_dom_sf"/>
</dbReference>
<dbReference type="SUPFAM" id="SSF48452">
    <property type="entry name" value="TPR-like"/>
    <property type="match status" value="1"/>
</dbReference>
<dbReference type="OrthoDB" id="645813at2"/>
<dbReference type="RefSeq" id="WP_070567511.1">
    <property type="nucleotide sequence ID" value="NZ_DAMALA010000034.1"/>
</dbReference>
<keyword evidence="1" id="KW-0732">Signal</keyword>
<accession>A0A562MB86</accession>
<dbReference type="Gene3D" id="1.25.40.10">
    <property type="entry name" value="Tetratricopeptide repeat domain"/>
    <property type="match status" value="1"/>
</dbReference>
<protein>
    <recommendedName>
        <fullName evidence="4">Thioredoxin domain-containing protein</fullName>
    </recommendedName>
</protein>
<proteinExistence type="predicted"/>
<comment type="caution">
    <text evidence="2">The sequence shown here is derived from an EMBL/GenBank/DDBJ whole genome shotgun (WGS) entry which is preliminary data.</text>
</comment>
<evidence type="ECO:0000313" key="3">
    <source>
        <dbReference type="Proteomes" id="UP000315908"/>
    </source>
</evidence>
<name>A0A562MB86_9SPHI</name>
<evidence type="ECO:0008006" key="4">
    <source>
        <dbReference type="Google" id="ProtNLM"/>
    </source>
</evidence>
<dbReference type="EMBL" id="VLKR01000023">
    <property type="protein sequence ID" value="TWI17153.1"/>
    <property type="molecule type" value="Genomic_DNA"/>
</dbReference>
<feature type="chain" id="PRO_5022241593" description="Thioredoxin domain-containing protein" evidence="1">
    <location>
        <begin position="25"/>
        <end position="454"/>
    </location>
</feature>